<keyword evidence="6" id="KW-1000">Mitochondrion outer membrane</keyword>
<dbReference type="GO" id="GO:0030150">
    <property type="term" value="P:protein import into mitochondrial matrix"/>
    <property type="evidence" value="ECO:0007669"/>
    <property type="project" value="InterPro"/>
</dbReference>
<evidence type="ECO:0000256" key="2">
    <source>
        <dbReference type="ARBA" id="ARBA00010510"/>
    </source>
</evidence>
<dbReference type="InterPro" id="IPR023614">
    <property type="entry name" value="Porin_dom_sf"/>
</dbReference>
<evidence type="ECO:0000256" key="5">
    <source>
        <dbReference type="ARBA" id="ARBA00022692"/>
    </source>
</evidence>
<dbReference type="GO" id="GO:0005741">
    <property type="term" value="C:mitochondrial outer membrane"/>
    <property type="evidence" value="ECO:0007669"/>
    <property type="project" value="UniProtKB-SubCell"/>
</dbReference>
<proteinExistence type="inferred from homology"/>
<keyword evidence="11" id="KW-0675">Receptor</keyword>
<dbReference type="Proteomes" id="UP001146793">
    <property type="component" value="Unassembled WGS sequence"/>
</dbReference>
<evidence type="ECO:0000256" key="3">
    <source>
        <dbReference type="ARBA" id="ARBA00022448"/>
    </source>
</evidence>
<keyword evidence="7" id="KW-0653">Protein transport</keyword>
<protein>
    <submittedName>
        <fullName evidence="11">Import receptor subunit tom40</fullName>
    </submittedName>
</protein>
<keyword evidence="4" id="KW-1134">Transmembrane beta strand</keyword>
<accession>A0AAV7ZST7</accession>
<keyword evidence="3" id="KW-0813">Transport</keyword>
<dbReference type="GO" id="GO:0008320">
    <property type="term" value="F:protein transmembrane transporter activity"/>
    <property type="evidence" value="ECO:0007669"/>
    <property type="project" value="InterPro"/>
</dbReference>
<dbReference type="Pfam" id="PF01459">
    <property type="entry name" value="Porin_3"/>
    <property type="match status" value="1"/>
</dbReference>
<gene>
    <name evidence="11" type="ORF">M0812_10066</name>
</gene>
<keyword evidence="8" id="KW-0496">Mitochondrion</keyword>
<dbReference type="Gene3D" id="2.40.160.10">
    <property type="entry name" value="Porin"/>
    <property type="match status" value="1"/>
</dbReference>
<keyword evidence="9" id="KW-0472">Membrane</keyword>
<organism evidence="11 12">
    <name type="scientific">Anaeramoeba flamelloides</name>
    <dbReference type="NCBI Taxonomy" id="1746091"/>
    <lineage>
        <taxon>Eukaryota</taxon>
        <taxon>Metamonada</taxon>
        <taxon>Anaeramoebidae</taxon>
        <taxon>Anaeramoeba</taxon>
    </lineage>
</organism>
<dbReference type="AlphaFoldDB" id="A0AAV7ZST7"/>
<comment type="caution">
    <text evidence="11">The sequence shown here is derived from an EMBL/GenBank/DDBJ whole genome shotgun (WGS) entry which is preliminary data.</text>
</comment>
<evidence type="ECO:0000256" key="7">
    <source>
        <dbReference type="ARBA" id="ARBA00022927"/>
    </source>
</evidence>
<evidence type="ECO:0000256" key="1">
    <source>
        <dbReference type="ARBA" id="ARBA00004374"/>
    </source>
</evidence>
<evidence type="ECO:0000256" key="9">
    <source>
        <dbReference type="ARBA" id="ARBA00023136"/>
    </source>
</evidence>
<evidence type="ECO:0000256" key="6">
    <source>
        <dbReference type="ARBA" id="ARBA00022787"/>
    </source>
</evidence>
<evidence type="ECO:0000256" key="10">
    <source>
        <dbReference type="SAM" id="MobiDB-lite"/>
    </source>
</evidence>
<comment type="similarity">
    <text evidence="2">Belongs to the Tom40 family.</text>
</comment>
<evidence type="ECO:0000256" key="8">
    <source>
        <dbReference type="ARBA" id="ARBA00023128"/>
    </source>
</evidence>
<dbReference type="PANTHER" id="PTHR10802">
    <property type="entry name" value="MITOCHONDRIAL IMPORT RECEPTOR SUBUNIT TOM40"/>
    <property type="match status" value="1"/>
</dbReference>
<feature type="region of interest" description="Disordered" evidence="10">
    <location>
        <begin position="1"/>
        <end position="34"/>
    </location>
</feature>
<dbReference type="InterPro" id="IPR027246">
    <property type="entry name" value="Porin_Euk/Tom40"/>
</dbReference>
<sequence>MQKKEQKKEPKQEQKEKTSEQEEAIPPTNPGRFDNILRESQTILNIETSDGVTLRVNQQLNPFFSLIHTLQFGSIFKPPNYIFSSRFLTKNYAFLGDIDKKGNLSSRFFHQTTPKLLTNLFVEIENEKKITSSGVDLEYYSADFTGKLRMQSDKSVSVSYLQSLSHPNLIGGVEVSYKGNSKKTEIRSSARYTRGNSVYSVEYSDTHAKHLSVNYVKKISERIGLATDFIYNFETGVTHSSVGLRYHLRKSRFATLIRSSGSISTMYEELYHPLASMKITGDINYLNNQYFFGFSLRFGPEI</sequence>
<evidence type="ECO:0000313" key="11">
    <source>
        <dbReference type="EMBL" id="KAJ3444214.1"/>
    </source>
</evidence>
<reference evidence="11" key="1">
    <citation type="submission" date="2022-08" db="EMBL/GenBank/DDBJ databases">
        <title>Novel sulphate-reducing endosymbionts in the free-living metamonad Anaeramoeba.</title>
        <authorList>
            <person name="Jerlstrom-Hultqvist J."/>
            <person name="Cepicka I."/>
            <person name="Gallot-Lavallee L."/>
            <person name="Salas-Leiva D."/>
            <person name="Curtis B.A."/>
            <person name="Zahonova K."/>
            <person name="Pipaliya S."/>
            <person name="Dacks J."/>
            <person name="Roger A.J."/>
        </authorList>
    </citation>
    <scope>NUCLEOTIDE SEQUENCE</scope>
    <source>
        <strain evidence="11">Busselton2</strain>
    </source>
</reference>
<feature type="compositionally biased region" description="Basic and acidic residues" evidence="10">
    <location>
        <begin position="1"/>
        <end position="20"/>
    </location>
</feature>
<dbReference type="InterPro" id="IPR037930">
    <property type="entry name" value="Tom40"/>
</dbReference>
<evidence type="ECO:0000256" key="4">
    <source>
        <dbReference type="ARBA" id="ARBA00022452"/>
    </source>
</evidence>
<keyword evidence="5" id="KW-0812">Transmembrane</keyword>
<comment type="subcellular location">
    <subcellularLocation>
        <location evidence="1">Mitochondrion outer membrane</location>
        <topology evidence="1">Multi-pass membrane protein</topology>
    </subcellularLocation>
</comment>
<evidence type="ECO:0000313" key="12">
    <source>
        <dbReference type="Proteomes" id="UP001146793"/>
    </source>
</evidence>
<name>A0AAV7ZST7_9EUKA</name>
<dbReference type="EMBL" id="JANTQA010000023">
    <property type="protein sequence ID" value="KAJ3444214.1"/>
    <property type="molecule type" value="Genomic_DNA"/>
</dbReference>